<dbReference type="GO" id="GO:0004798">
    <property type="term" value="F:dTMP kinase activity"/>
    <property type="evidence" value="ECO:0007669"/>
    <property type="project" value="UniProtKB-UniRule"/>
</dbReference>
<protein>
    <recommendedName>
        <fullName evidence="3 11">Thymidylate kinase</fullName>
        <ecNumber evidence="2 11">2.7.4.9</ecNumber>
    </recommendedName>
    <alternativeName>
        <fullName evidence="11">dTMP kinase</fullName>
    </alternativeName>
</protein>
<comment type="catalytic activity">
    <reaction evidence="9 11">
        <text>dTMP + ATP = dTDP + ADP</text>
        <dbReference type="Rhea" id="RHEA:13517"/>
        <dbReference type="ChEBI" id="CHEBI:30616"/>
        <dbReference type="ChEBI" id="CHEBI:58369"/>
        <dbReference type="ChEBI" id="CHEBI:63528"/>
        <dbReference type="ChEBI" id="CHEBI:456216"/>
        <dbReference type="EC" id="2.7.4.9"/>
    </reaction>
</comment>
<evidence type="ECO:0000256" key="8">
    <source>
        <dbReference type="ARBA" id="ARBA00022840"/>
    </source>
</evidence>
<evidence type="ECO:0000256" key="9">
    <source>
        <dbReference type="ARBA" id="ARBA00048743"/>
    </source>
</evidence>
<evidence type="ECO:0000256" key="2">
    <source>
        <dbReference type="ARBA" id="ARBA00012980"/>
    </source>
</evidence>
<evidence type="ECO:0000259" key="12">
    <source>
        <dbReference type="Pfam" id="PF02223"/>
    </source>
</evidence>
<dbReference type="Proteomes" id="UP000248724">
    <property type="component" value="Unassembled WGS sequence"/>
</dbReference>
<dbReference type="AlphaFoldDB" id="A0A2W5ZC28"/>
<dbReference type="Gene3D" id="3.40.50.300">
    <property type="entry name" value="P-loop containing nucleotide triphosphate hydrolases"/>
    <property type="match status" value="1"/>
</dbReference>
<dbReference type="InterPro" id="IPR018094">
    <property type="entry name" value="Thymidylate_kinase"/>
</dbReference>
<name>A0A2W5ZC28_9BACT</name>
<feature type="domain" description="Thymidylate kinase-like" evidence="12">
    <location>
        <begin position="10"/>
        <end position="199"/>
    </location>
</feature>
<keyword evidence="4 11" id="KW-0808">Transferase</keyword>
<feature type="binding site" evidence="11">
    <location>
        <begin position="12"/>
        <end position="19"/>
    </location>
    <ligand>
        <name>ATP</name>
        <dbReference type="ChEBI" id="CHEBI:30616"/>
    </ligand>
</feature>
<dbReference type="EMBL" id="QHBU01000153">
    <property type="protein sequence ID" value="PZR80396.1"/>
    <property type="molecule type" value="Genomic_DNA"/>
</dbReference>
<evidence type="ECO:0000256" key="10">
    <source>
        <dbReference type="ARBA" id="ARBA00057735"/>
    </source>
</evidence>
<dbReference type="RefSeq" id="WP_337309012.1">
    <property type="nucleotide sequence ID" value="NZ_JAEKNS010000026.1"/>
</dbReference>
<dbReference type="GO" id="GO:0005524">
    <property type="term" value="F:ATP binding"/>
    <property type="evidence" value="ECO:0007669"/>
    <property type="project" value="UniProtKB-UniRule"/>
</dbReference>
<evidence type="ECO:0000313" key="15">
    <source>
        <dbReference type="Proteomes" id="UP000248724"/>
    </source>
</evidence>
<dbReference type="EMBL" id="JAEKNS010000026">
    <property type="protein sequence ID" value="MBJ7593591.1"/>
    <property type="molecule type" value="Genomic_DNA"/>
</dbReference>
<dbReference type="InterPro" id="IPR027417">
    <property type="entry name" value="P-loop_NTPase"/>
</dbReference>
<dbReference type="GO" id="GO:0006233">
    <property type="term" value="P:dTDP biosynthetic process"/>
    <property type="evidence" value="ECO:0007669"/>
    <property type="project" value="InterPro"/>
</dbReference>
<evidence type="ECO:0000256" key="11">
    <source>
        <dbReference type="HAMAP-Rule" id="MF_00165"/>
    </source>
</evidence>
<dbReference type="GO" id="GO:0006227">
    <property type="term" value="P:dUDP biosynthetic process"/>
    <property type="evidence" value="ECO:0007669"/>
    <property type="project" value="TreeGrafter"/>
</dbReference>
<evidence type="ECO:0000256" key="4">
    <source>
        <dbReference type="ARBA" id="ARBA00022679"/>
    </source>
</evidence>
<evidence type="ECO:0000313" key="14">
    <source>
        <dbReference type="EMBL" id="PZR80396.1"/>
    </source>
</evidence>
<comment type="caution">
    <text evidence="14">The sequence shown here is derived from an EMBL/GenBank/DDBJ whole genome shotgun (WGS) entry which is preliminary data.</text>
</comment>
<comment type="similarity">
    <text evidence="1 11">Belongs to the thymidylate kinase family.</text>
</comment>
<gene>
    <name evidence="11 14" type="primary">tmk</name>
    <name evidence="14" type="ORF">DLM65_08155</name>
    <name evidence="13" type="ORF">JF886_01810</name>
</gene>
<keyword evidence="6 11" id="KW-0547">Nucleotide-binding</keyword>
<dbReference type="CDD" id="cd01672">
    <property type="entry name" value="TMPK"/>
    <property type="match status" value="1"/>
</dbReference>
<dbReference type="GO" id="GO:0006235">
    <property type="term" value="P:dTTP biosynthetic process"/>
    <property type="evidence" value="ECO:0007669"/>
    <property type="project" value="UniProtKB-UniRule"/>
</dbReference>
<comment type="function">
    <text evidence="10 11">Phosphorylation of dTMP to form dTDP in both de novo and salvage pathways of dTTP synthesis.</text>
</comment>
<accession>A0A934JQ81</accession>
<keyword evidence="5 11" id="KW-0545">Nucleotide biosynthesis</keyword>
<dbReference type="NCBIfam" id="TIGR00041">
    <property type="entry name" value="DTMP_kinase"/>
    <property type="match status" value="1"/>
</dbReference>
<dbReference type="PANTHER" id="PTHR10344:SF4">
    <property type="entry name" value="UMP-CMP KINASE 2, MITOCHONDRIAL"/>
    <property type="match status" value="1"/>
</dbReference>
<reference evidence="13 16" key="3">
    <citation type="submission" date="2020-10" db="EMBL/GenBank/DDBJ databases">
        <title>Ca. Dormibacterota MAGs.</title>
        <authorList>
            <person name="Montgomery K."/>
        </authorList>
    </citation>
    <scope>NUCLEOTIDE SEQUENCE [LARGE SCALE GENOMIC DNA]</scope>
    <source>
        <strain evidence="13">SC8812_S17_18</strain>
    </source>
</reference>
<organism evidence="14 15">
    <name type="scientific">Candidatus Aeolococcus gillhamiae</name>
    <dbReference type="NCBI Taxonomy" id="3127015"/>
    <lineage>
        <taxon>Bacteria</taxon>
        <taxon>Bacillati</taxon>
        <taxon>Candidatus Dormiibacterota</taxon>
        <taxon>Candidatus Dormibacteria</taxon>
        <taxon>Candidatus Aeolococcales</taxon>
        <taxon>Candidatus Aeolococcaceae</taxon>
        <taxon>Candidatus Aeolococcus</taxon>
    </lineage>
</organism>
<reference evidence="14" key="2">
    <citation type="submission" date="2018-05" db="EMBL/GenBank/DDBJ databases">
        <authorList>
            <person name="Ferrari B."/>
        </authorList>
    </citation>
    <scope>NUCLEOTIDE SEQUENCE</scope>
    <source>
        <strain evidence="14">RRmetagenome_bin12</strain>
    </source>
</reference>
<dbReference type="Proteomes" id="UP000606991">
    <property type="component" value="Unassembled WGS sequence"/>
</dbReference>
<dbReference type="FunFam" id="3.40.50.300:FF:000225">
    <property type="entry name" value="Thymidylate kinase"/>
    <property type="match status" value="1"/>
</dbReference>
<evidence type="ECO:0000256" key="1">
    <source>
        <dbReference type="ARBA" id="ARBA00009776"/>
    </source>
</evidence>
<evidence type="ECO:0000313" key="16">
    <source>
        <dbReference type="Proteomes" id="UP000606991"/>
    </source>
</evidence>
<keyword evidence="7 11" id="KW-0418">Kinase</keyword>
<sequence>MARAGFFVSFEGLDGAGKSTQVAALGAALGADGYDVITVRPNDTPLGAMVTGAVLQHQLAASLQPWTEALLFNAGRVQLLAEVILPALEHGTVVVADRFVDSTLAYQGGGRGVDEQALLRLHRDCCDDIWPDLTLYLDLDHSVAAQRQHAEQLPLDRIEGAPDDFHARVHATFDRLAAEQPERIARVDASRPAVAVSQDVMRLVQERLRSVRTAPRPAVLR</sequence>
<proteinExistence type="inferred from homology"/>
<accession>A0A2W5ZC28</accession>
<evidence type="ECO:0000256" key="7">
    <source>
        <dbReference type="ARBA" id="ARBA00022777"/>
    </source>
</evidence>
<evidence type="ECO:0000256" key="6">
    <source>
        <dbReference type="ARBA" id="ARBA00022741"/>
    </source>
</evidence>
<dbReference type="GO" id="GO:0005829">
    <property type="term" value="C:cytosol"/>
    <property type="evidence" value="ECO:0007669"/>
    <property type="project" value="TreeGrafter"/>
</dbReference>
<evidence type="ECO:0000313" key="13">
    <source>
        <dbReference type="EMBL" id="MBJ7593591.1"/>
    </source>
</evidence>
<evidence type="ECO:0000256" key="3">
    <source>
        <dbReference type="ARBA" id="ARBA00017144"/>
    </source>
</evidence>
<reference evidence="14 15" key="1">
    <citation type="journal article" date="2017" name="Nature">
        <title>Atmospheric trace gases support primary production in Antarctic desert surface soil.</title>
        <authorList>
            <person name="Ji M."/>
            <person name="Greening C."/>
            <person name="Vanwonterghem I."/>
            <person name="Carere C.R."/>
            <person name="Bay S.K."/>
            <person name="Steen J.A."/>
            <person name="Montgomery K."/>
            <person name="Lines T."/>
            <person name="Beardall J."/>
            <person name="van Dorst J."/>
            <person name="Snape I."/>
            <person name="Stott M.B."/>
            <person name="Hugenholtz P."/>
            <person name="Ferrari B.C."/>
        </authorList>
    </citation>
    <scope>NUCLEOTIDE SEQUENCE [LARGE SCALE GENOMIC DNA]</scope>
    <source>
        <strain evidence="14">RRmetagenome_bin12</strain>
    </source>
</reference>
<evidence type="ECO:0000256" key="5">
    <source>
        <dbReference type="ARBA" id="ARBA00022727"/>
    </source>
</evidence>
<dbReference type="PANTHER" id="PTHR10344">
    <property type="entry name" value="THYMIDYLATE KINASE"/>
    <property type="match status" value="1"/>
</dbReference>
<dbReference type="EC" id="2.7.4.9" evidence="2 11"/>
<dbReference type="HAMAP" id="MF_00165">
    <property type="entry name" value="Thymidylate_kinase"/>
    <property type="match status" value="1"/>
</dbReference>
<dbReference type="InterPro" id="IPR039430">
    <property type="entry name" value="Thymidylate_kin-like_dom"/>
</dbReference>
<dbReference type="Pfam" id="PF02223">
    <property type="entry name" value="Thymidylate_kin"/>
    <property type="match status" value="1"/>
</dbReference>
<keyword evidence="8 11" id="KW-0067">ATP-binding</keyword>
<dbReference type="SUPFAM" id="SSF52540">
    <property type="entry name" value="P-loop containing nucleoside triphosphate hydrolases"/>
    <property type="match status" value="1"/>
</dbReference>